<feature type="compositionally biased region" description="Polar residues" evidence="10">
    <location>
        <begin position="256"/>
        <end position="282"/>
    </location>
</feature>
<feature type="region of interest" description="Disordered" evidence="10">
    <location>
        <begin position="391"/>
        <end position="610"/>
    </location>
</feature>
<evidence type="ECO:0000256" key="4">
    <source>
        <dbReference type="ARBA" id="ARBA00013508"/>
    </source>
</evidence>
<feature type="compositionally biased region" description="Basic and acidic residues" evidence="10">
    <location>
        <begin position="221"/>
        <end position="231"/>
    </location>
</feature>
<comment type="function">
    <text evidence="9">Microtubule-binding protein that negatively regulates centriole duplication. Binds to and stabilizes microtubules.</text>
</comment>
<evidence type="ECO:0000256" key="9">
    <source>
        <dbReference type="ARBA" id="ARBA00045771"/>
    </source>
</evidence>
<dbReference type="EMBL" id="JAINUG010000064">
    <property type="protein sequence ID" value="KAJ8402433.1"/>
    <property type="molecule type" value="Genomic_DNA"/>
</dbReference>
<evidence type="ECO:0000313" key="12">
    <source>
        <dbReference type="Proteomes" id="UP001221898"/>
    </source>
</evidence>
<dbReference type="GO" id="GO:0046600">
    <property type="term" value="P:negative regulation of centriole replication"/>
    <property type="evidence" value="ECO:0007669"/>
    <property type="project" value="InterPro"/>
</dbReference>
<feature type="compositionally biased region" description="Polar residues" evidence="10">
    <location>
        <begin position="545"/>
        <end position="554"/>
    </location>
</feature>
<protein>
    <recommendedName>
        <fullName evidence="4">Nuclear protein MDM1</fullName>
    </recommendedName>
</protein>
<dbReference type="GO" id="GO:0008017">
    <property type="term" value="F:microtubule binding"/>
    <property type="evidence" value="ECO:0007669"/>
    <property type="project" value="InterPro"/>
</dbReference>
<feature type="compositionally biased region" description="Basic and acidic residues" evidence="10">
    <location>
        <begin position="460"/>
        <end position="474"/>
    </location>
</feature>
<dbReference type="AlphaFoldDB" id="A0AAD7WMQ6"/>
<keyword evidence="7" id="KW-0206">Cytoskeleton</keyword>
<evidence type="ECO:0000256" key="2">
    <source>
        <dbReference type="ARBA" id="ARBA00004123"/>
    </source>
</evidence>
<dbReference type="GO" id="GO:0005634">
    <property type="term" value="C:nucleus"/>
    <property type="evidence" value="ECO:0007669"/>
    <property type="project" value="UniProtKB-SubCell"/>
</dbReference>
<name>A0AAD7WMQ6_9TELE</name>
<evidence type="ECO:0000313" key="11">
    <source>
        <dbReference type="EMBL" id="KAJ8402433.1"/>
    </source>
</evidence>
<keyword evidence="8" id="KW-0539">Nucleus</keyword>
<reference evidence="11" key="1">
    <citation type="journal article" date="2023" name="Science">
        <title>Genome structures resolve the early diversification of teleost fishes.</title>
        <authorList>
            <person name="Parey E."/>
            <person name="Louis A."/>
            <person name="Montfort J."/>
            <person name="Bouchez O."/>
            <person name="Roques C."/>
            <person name="Iampietro C."/>
            <person name="Lluch J."/>
            <person name="Castinel A."/>
            <person name="Donnadieu C."/>
            <person name="Desvignes T."/>
            <person name="Floi Bucao C."/>
            <person name="Jouanno E."/>
            <person name="Wen M."/>
            <person name="Mejri S."/>
            <person name="Dirks R."/>
            <person name="Jansen H."/>
            <person name="Henkel C."/>
            <person name="Chen W.J."/>
            <person name="Zahm M."/>
            <person name="Cabau C."/>
            <person name="Klopp C."/>
            <person name="Thompson A.W."/>
            <person name="Robinson-Rechavi M."/>
            <person name="Braasch I."/>
            <person name="Lecointre G."/>
            <person name="Bobe J."/>
            <person name="Postlethwait J.H."/>
            <person name="Berthelot C."/>
            <person name="Roest Crollius H."/>
            <person name="Guiguen Y."/>
        </authorList>
    </citation>
    <scope>NUCLEOTIDE SEQUENCE</scope>
    <source>
        <tissue evidence="11">Blood</tissue>
    </source>
</reference>
<gene>
    <name evidence="11" type="ORF">AAFF_G00369220</name>
</gene>
<dbReference type="Pfam" id="PF15501">
    <property type="entry name" value="MDM1"/>
    <property type="match status" value="2"/>
</dbReference>
<keyword evidence="5" id="KW-0963">Cytoplasm</keyword>
<dbReference type="GO" id="GO:0005814">
    <property type="term" value="C:centriole"/>
    <property type="evidence" value="ECO:0007669"/>
    <property type="project" value="UniProtKB-SubCell"/>
</dbReference>
<feature type="region of interest" description="Disordered" evidence="10">
    <location>
        <begin position="203"/>
        <end position="292"/>
    </location>
</feature>
<evidence type="ECO:0000256" key="5">
    <source>
        <dbReference type="ARBA" id="ARBA00022490"/>
    </source>
</evidence>
<accession>A0AAD7WMQ6</accession>
<comment type="similarity">
    <text evidence="3">Belongs to the MDM1 family.</text>
</comment>
<feature type="compositionally biased region" description="Basic and acidic residues" evidence="10">
    <location>
        <begin position="437"/>
        <end position="452"/>
    </location>
</feature>
<evidence type="ECO:0000256" key="7">
    <source>
        <dbReference type="ARBA" id="ARBA00023212"/>
    </source>
</evidence>
<organism evidence="11 12">
    <name type="scientific">Aldrovandia affinis</name>
    <dbReference type="NCBI Taxonomy" id="143900"/>
    <lineage>
        <taxon>Eukaryota</taxon>
        <taxon>Metazoa</taxon>
        <taxon>Chordata</taxon>
        <taxon>Craniata</taxon>
        <taxon>Vertebrata</taxon>
        <taxon>Euteleostomi</taxon>
        <taxon>Actinopterygii</taxon>
        <taxon>Neopterygii</taxon>
        <taxon>Teleostei</taxon>
        <taxon>Notacanthiformes</taxon>
        <taxon>Halosauridae</taxon>
        <taxon>Aldrovandia</taxon>
    </lineage>
</organism>
<feature type="compositionally biased region" description="Low complexity" evidence="10">
    <location>
        <begin position="391"/>
        <end position="410"/>
    </location>
</feature>
<keyword evidence="6" id="KW-0493">Microtubule</keyword>
<dbReference type="PANTHER" id="PTHR32078:SF1">
    <property type="entry name" value="NUCLEAR PROTEIN MDM1"/>
    <property type="match status" value="1"/>
</dbReference>
<evidence type="ECO:0000256" key="3">
    <source>
        <dbReference type="ARBA" id="ARBA00010494"/>
    </source>
</evidence>
<feature type="compositionally biased region" description="Basic residues" evidence="10">
    <location>
        <begin position="245"/>
        <end position="255"/>
    </location>
</feature>
<comment type="subcellular location">
    <subcellularLocation>
        <location evidence="1">Cytoplasm</location>
        <location evidence="1">Cytoskeleton</location>
        <location evidence="1">Microtubule organizing center</location>
        <location evidence="1">Centrosome</location>
        <location evidence="1">Centriole</location>
    </subcellularLocation>
    <subcellularLocation>
        <location evidence="2">Nucleus</location>
    </subcellularLocation>
</comment>
<proteinExistence type="inferred from homology"/>
<keyword evidence="12" id="KW-1185">Reference proteome</keyword>
<dbReference type="InterPro" id="IPR029136">
    <property type="entry name" value="MDM1"/>
</dbReference>
<sequence length="695" mass="77087">MPVKFKIQGISEYKNKFKGRRARSRSASPQLRMRQAGLRSDQLGISREPQFLSKRRVPFTRPQVSQSFQWEEPAELPQEHQAPRPSTPPAAPPHVEEPGNAEGAETLLAPRGPRPSGALCTESERVAPVEEAGPALNGVHHVLKRRAGLKSAARTRGLQSSEYQRQFMRKTPIVSSPLLAAEQLVYSSSPVIPPFKVNPVVQESEYRRSFKGSPPPRAPRLRRDVEQREDALFQLERPSPERAVKSKKKKKKQLSRKPSVQYSPPQCGLQSQQQEVRSQSPQEPLPSHGGYRKVKSEYSSHFRSPLLYRFKEGAWVKSSTAGEEGCESHMWHREVRELREKAEAYRRRAWGTHFSRDHLNQIMSEQNCLWEASTASSSIAIERSSASSSIQALDLASGESVKGSPSEGEGSPPGPHPVRRKLAWGEEEPGAGPEQVGGDKREKQDEEPHGGEQEEEEEERNDRVAAPEDQHRLEASVSQTSGLGGRLATPKMKTIATIQRTHHDLTTPTTGGAILVSPPKSKGPSQGRSVRRCEPPLGKPHSPYKSLSRTSPEWVSTKVEDKSLPHSSPTAGLTTVDPIPLREDTWPTQPSPEKDPPAPCPARTSHRHSSVAPHLPIPVLINRIHGTLRDPEFQHNGNLGFIRQGTAAFPLSDSDLSDNDDRMSQISARSAASCAMASQVLERAQKRQKDFWGKS</sequence>
<dbReference type="GO" id="GO:0005874">
    <property type="term" value="C:microtubule"/>
    <property type="evidence" value="ECO:0007669"/>
    <property type="project" value="UniProtKB-KW"/>
</dbReference>
<evidence type="ECO:0000256" key="6">
    <source>
        <dbReference type="ARBA" id="ARBA00022701"/>
    </source>
</evidence>
<dbReference type="Proteomes" id="UP001221898">
    <property type="component" value="Unassembled WGS sequence"/>
</dbReference>
<evidence type="ECO:0000256" key="8">
    <source>
        <dbReference type="ARBA" id="ARBA00023242"/>
    </source>
</evidence>
<feature type="region of interest" description="Disordered" evidence="10">
    <location>
        <begin position="16"/>
        <end position="126"/>
    </location>
</feature>
<evidence type="ECO:0000256" key="1">
    <source>
        <dbReference type="ARBA" id="ARBA00004114"/>
    </source>
</evidence>
<dbReference type="PANTHER" id="PTHR32078">
    <property type="entry name" value="NUCLEAR PROTEIN MDM1"/>
    <property type="match status" value="1"/>
</dbReference>
<evidence type="ECO:0000256" key="10">
    <source>
        <dbReference type="SAM" id="MobiDB-lite"/>
    </source>
</evidence>
<comment type="caution">
    <text evidence="11">The sequence shown here is derived from an EMBL/GenBank/DDBJ whole genome shotgun (WGS) entry which is preliminary data.</text>
</comment>